<evidence type="ECO:0000256" key="1">
    <source>
        <dbReference type="SAM" id="Coils"/>
    </source>
</evidence>
<dbReference type="AlphaFoldDB" id="A0A7R9JR86"/>
<organism evidence="3">
    <name type="scientific">Timema genevievae</name>
    <name type="common">Walking stick</name>
    <dbReference type="NCBI Taxonomy" id="629358"/>
    <lineage>
        <taxon>Eukaryota</taxon>
        <taxon>Metazoa</taxon>
        <taxon>Ecdysozoa</taxon>
        <taxon>Arthropoda</taxon>
        <taxon>Hexapoda</taxon>
        <taxon>Insecta</taxon>
        <taxon>Pterygota</taxon>
        <taxon>Neoptera</taxon>
        <taxon>Polyneoptera</taxon>
        <taxon>Phasmatodea</taxon>
        <taxon>Timematodea</taxon>
        <taxon>Timematoidea</taxon>
        <taxon>Timematidae</taxon>
        <taxon>Timema</taxon>
    </lineage>
</organism>
<keyword evidence="1" id="KW-0175">Coiled coil</keyword>
<dbReference type="PANTHER" id="PTHR12496:SF2">
    <property type="entry name" value="METHYLTRANSFERASE-LIKE PROTEIN 25B"/>
    <property type="match status" value="1"/>
</dbReference>
<proteinExistence type="predicted"/>
<evidence type="ECO:0000256" key="2">
    <source>
        <dbReference type="SAM" id="MobiDB-lite"/>
    </source>
</evidence>
<gene>
    <name evidence="3" type="ORF">TGEB3V08_LOCUS2009</name>
</gene>
<dbReference type="PANTHER" id="PTHR12496">
    <property type="entry name" value="CGI-41 METHYLTRANSFERASE"/>
    <property type="match status" value="1"/>
</dbReference>
<protein>
    <submittedName>
        <fullName evidence="3">Uncharacterized protein</fullName>
    </submittedName>
</protein>
<sequence length="178" mass="20153">MDEAVSEASPTELKPQAHVSHMEPPNSLCSYQRTLTASLRHLDHRSCSMILSNTSTNPRGVQVHSYRAALEQIIVKRWPNLRHTAIKSVKHTKQITFTQYCERAVERLGLKLTEADLTAEDAERNLSQWKQVVTFYSLRLILAPLVETVLLLDRLLFLREAGQDSQPCSSTKSITLLS</sequence>
<feature type="region of interest" description="Disordered" evidence="2">
    <location>
        <begin position="1"/>
        <end position="25"/>
    </location>
</feature>
<dbReference type="InterPro" id="IPR052220">
    <property type="entry name" value="METTL25"/>
</dbReference>
<evidence type="ECO:0000313" key="3">
    <source>
        <dbReference type="EMBL" id="CAD7587854.1"/>
    </source>
</evidence>
<feature type="coiled-coil region" evidence="1">
    <location>
        <begin position="105"/>
        <end position="132"/>
    </location>
</feature>
<accession>A0A7R9JR86</accession>
<name>A0A7R9JR86_TIMGE</name>
<reference evidence="3" key="1">
    <citation type="submission" date="2020-11" db="EMBL/GenBank/DDBJ databases">
        <authorList>
            <person name="Tran Van P."/>
        </authorList>
    </citation>
    <scope>NUCLEOTIDE SEQUENCE</scope>
</reference>
<dbReference type="EMBL" id="OE839603">
    <property type="protein sequence ID" value="CAD7587854.1"/>
    <property type="molecule type" value="Genomic_DNA"/>
</dbReference>